<dbReference type="Proteomes" id="UP000814176">
    <property type="component" value="Unassembled WGS sequence"/>
</dbReference>
<dbReference type="Pfam" id="PF21057">
    <property type="entry name" value="Hikeshi-like_C"/>
    <property type="match status" value="1"/>
</dbReference>
<evidence type="ECO:0000259" key="3">
    <source>
        <dbReference type="Pfam" id="PF21057"/>
    </source>
</evidence>
<dbReference type="Pfam" id="PF05603">
    <property type="entry name" value="Hikeshi-like_N"/>
    <property type="match status" value="1"/>
</dbReference>
<evidence type="ECO:0000313" key="5">
    <source>
        <dbReference type="Proteomes" id="UP000814176"/>
    </source>
</evidence>
<dbReference type="GeneID" id="72001740"/>
<proteinExistence type="inferred from homology"/>
<dbReference type="PANTHER" id="PTHR12925:SF0">
    <property type="entry name" value="PROTEIN HIKESHI"/>
    <property type="match status" value="1"/>
</dbReference>
<dbReference type="PANTHER" id="PTHR12925">
    <property type="entry name" value="HIKESHI FAMILY MEMBER"/>
    <property type="match status" value="1"/>
</dbReference>
<dbReference type="InterPro" id="IPR008493">
    <property type="entry name" value="Hikeshi-like_N"/>
</dbReference>
<dbReference type="InterPro" id="IPR031318">
    <property type="entry name" value="OPI10"/>
</dbReference>
<comment type="caution">
    <text evidence="4">The sequence shown here is derived from an EMBL/GenBank/DDBJ whole genome shotgun (WGS) entry which is preliminary data.</text>
</comment>
<protein>
    <submittedName>
        <fullName evidence="4">DUF775-domain-containing protein</fullName>
    </submittedName>
</protein>
<evidence type="ECO:0000313" key="4">
    <source>
        <dbReference type="EMBL" id="KAH9831719.1"/>
    </source>
</evidence>
<gene>
    <name evidence="4" type="ORF">C8Q71DRAFT_714935</name>
</gene>
<evidence type="ECO:0000256" key="1">
    <source>
        <dbReference type="ARBA" id="ARBA00006623"/>
    </source>
</evidence>
<keyword evidence="5" id="KW-1185">Reference proteome</keyword>
<comment type="similarity">
    <text evidence="1">Belongs to the OPI10 family.</text>
</comment>
<feature type="domain" description="Hikeshi-like C-terminal" evidence="3">
    <location>
        <begin position="146"/>
        <end position="201"/>
    </location>
</feature>
<feature type="domain" description="Hikeshi-like N-terminal" evidence="2">
    <location>
        <begin position="6"/>
        <end position="133"/>
    </location>
</feature>
<name>A0ABQ8K5C8_9APHY</name>
<dbReference type="InterPro" id="IPR048364">
    <property type="entry name" value="Hikeshi-like_C"/>
</dbReference>
<sequence length="204" mass="22026">MFGCCVAGRLMQTNLQQIDETHAMFELPNASTINHICVFLLGTVPFPEGYGATVHFHWPGKGFQLLGMLSNDKPSAIFRLRGTFSSQTTKSALFTNGAPGMPFDPTAPADVTAILGIAIEPLSTIEAEMAALPNAVARPVNAQPDATLLAERIVKHLFNYVSGFMGGGPVTPESFVPMAMIAKWYQVFIGKVRNTGIGFLEHQE</sequence>
<dbReference type="EMBL" id="JADCUA010000024">
    <property type="protein sequence ID" value="KAH9831719.1"/>
    <property type="molecule type" value="Genomic_DNA"/>
</dbReference>
<dbReference type="RefSeq" id="XP_047774816.1">
    <property type="nucleotide sequence ID" value="XM_047921008.1"/>
</dbReference>
<reference evidence="4 5" key="1">
    <citation type="journal article" date="2021" name="Environ. Microbiol.">
        <title>Gene family expansions and transcriptome signatures uncover fungal adaptations to wood decay.</title>
        <authorList>
            <person name="Hage H."/>
            <person name="Miyauchi S."/>
            <person name="Viragh M."/>
            <person name="Drula E."/>
            <person name="Min B."/>
            <person name="Chaduli D."/>
            <person name="Navarro D."/>
            <person name="Favel A."/>
            <person name="Norest M."/>
            <person name="Lesage-Meessen L."/>
            <person name="Balint B."/>
            <person name="Merenyi Z."/>
            <person name="de Eugenio L."/>
            <person name="Morin E."/>
            <person name="Martinez A.T."/>
            <person name="Baldrian P."/>
            <person name="Stursova M."/>
            <person name="Martinez M.J."/>
            <person name="Novotny C."/>
            <person name="Magnuson J.K."/>
            <person name="Spatafora J.W."/>
            <person name="Maurice S."/>
            <person name="Pangilinan J."/>
            <person name="Andreopoulos W."/>
            <person name="LaButti K."/>
            <person name="Hundley H."/>
            <person name="Na H."/>
            <person name="Kuo A."/>
            <person name="Barry K."/>
            <person name="Lipzen A."/>
            <person name="Henrissat B."/>
            <person name="Riley R."/>
            <person name="Ahrendt S."/>
            <person name="Nagy L.G."/>
            <person name="Grigoriev I.V."/>
            <person name="Martin F."/>
            <person name="Rosso M.N."/>
        </authorList>
    </citation>
    <scope>NUCLEOTIDE SEQUENCE [LARGE SCALE GENOMIC DNA]</scope>
    <source>
        <strain evidence="4 5">CIRM-BRFM 1785</strain>
    </source>
</reference>
<accession>A0ABQ8K5C8</accession>
<evidence type="ECO:0000259" key="2">
    <source>
        <dbReference type="Pfam" id="PF05603"/>
    </source>
</evidence>
<organism evidence="4 5">
    <name type="scientific">Rhodofomes roseus</name>
    <dbReference type="NCBI Taxonomy" id="34475"/>
    <lineage>
        <taxon>Eukaryota</taxon>
        <taxon>Fungi</taxon>
        <taxon>Dikarya</taxon>
        <taxon>Basidiomycota</taxon>
        <taxon>Agaricomycotina</taxon>
        <taxon>Agaricomycetes</taxon>
        <taxon>Polyporales</taxon>
        <taxon>Rhodofomes</taxon>
    </lineage>
</organism>